<proteinExistence type="inferred from homology"/>
<reference evidence="5 6" key="1">
    <citation type="submission" date="2019-10" db="EMBL/GenBank/DDBJ databases">
        <title>Antimicrobial-resistant enteric bacteria are widely distributed amongst people, animals and the environment in northern Tanzania.</title>
        <authorList>
            <person name="Subbiah M."/>
            <person name="Call D.R."/>
        </authorList>
    </citation>
    <scope>NUCLEOTIDE SEQUENCE [LARGE SCALE GENOMIC DNA]</scope>
    <source>
        <strain evidence="5 6">TzEc067</strain>
    </source>
</reference>
<dbReference type="AlphaFoldDB" id="A0A6N6WPN6"/>
<evidence type="ECO:0000256" key="1">
    <source>
        <dbReference type="ARBA" id="ARBA00008857"/>
    </source>
</evidence>
<dbReference type="InterPro" id="IPR011010">
    <property type="entry name" value="DNA_brk_join_enz"/>
</dbReference>
<protein>
    <submittedName>
        <fullName evidence="5">Tyrosine-type recombinase/integrase</fullName>
    </submittedName>
</protein>
<organism evidence="5 6">
    <name type="scientific">Escherichia coli</name>
    <dbReference type="NCBI Taxonomy" id="562"/>
    <lineage>
        <taxon>Bacteria</taxon>
        <taxon>Pseudomonadati</taxon>
        <taxon>Pseudomonadota</taxon>
        <taxon>Gammaproteobacteria</taxon>
        <taxon>Enterobacterales</taxon>
        <taxon>Enterobacteriaceae</taxon>
        <taxon>Escherichia</taxon>
    </lineage>
</organism>
<dbReference type="GO" id="GO:0006310">
    <property type="term" value="P:DNA recombination"/>
    <property type="evidence" value="ECO:0007669"/>
    <property type="project" value="UniProtKB-KW"/>
</dbReference>
<evidence type="ECO:0000259" key="4">
    <source>
        <dbReference type="PROSITE" id="PS51898"/>
    </source>
</evidence>
<dbReference type="Gene3D" id="1.10.443.10">
    <property type="entry name" value="Intergrase catalytic core"/>
    <property type="match status" value="1"/>
</dbReference>
<keyword evidence="2" id="KW-0229">DNA integration</keyword>
<feature type="non-terminal residue" evidence="5">
    <location>
        <position position="1"/>
    </location>
</feature>
<comment type="similarity">
    <text evidence="1">Belongs to the 'phage' integrase family.</text>
</comment>
<feature type="domain" description="Tyr recombinase" evidence="4">
    <location>
        <begin position="1"/>
        <end position="146"/>
    </location>
</feature>
<dbReference type="PANTHER" id="PTHR30629">
    <property type="entry name" value="PROPHAGE INTEGRASE"/>
    <property type="match status" value="1"/>
</dbReference>
<dbReference type="GO" id="GO:0015074">
    <property type="term" value="P:DNA integration"/>
    <property type="evidence" value="ECO:0007669"/>
    <property type="project" value="UniProtKB-KW"/>
</dbReference>
<evidence type="ECO:0000256" key="2">
    <source>
        <dbReference type="ARBA" id="ARBA00022908"/>
    </source>
</evidence>
<sequence length="167" mass="19163">LLLTGARREEIASLRWSDVDFKWSSMRIKDKIEGERIIPLTPYVSELLNVLAQSPNSDVNKEGWVFRSNSKSGKIIEPRSAHNRALVLAELPHISLHGLRRSFGTLAEWVEVPTGIVAQIMGHKPSALAEKHYRRRPLDLLRKWHEKIETWILNEAGITIKNNVDMR</sequence>
<name>A0A6N6WPN6_ECOLX</name>
<dbReference type="InterPro" id="IPR013762">
    <property type="entry name" value="Integrase-like_cat_sf"/>
</dbReference>
<dbReference type="InterPro" id="IPR002104">
    <property type="entry name" value="Integrase_catalytic"/>
</dbReference>
<evidence type="ECO:0000313" key="5">
    <source>
        <dbReference type="EMBL" id="KAE9723338.1"/>
    </source>
</evidence>
<dbReference type="Pfam" id="PF00589">
    <property type="entry name" value="Phage_integrase"/>
    <property type="match status" value="1"/>
</dbReference>
<gene>
    <name evidence="5" type="ORF">GP711_26555</name>
</gene>
<dbReference type="GO" id="GO:0003677">
    <property type="term" value="F:DNA binding"/>
    <property type="evidence" value="ECO:0007669"/>
    <property type="project" value="InterPro"/>
</dbReference>
<dbReference type="Proteomes" id="UP000437875">
    <property type="component" value="Unassembled WGS sequence"/>
</dbReference>
<dbReference type="InterPro" id="IPR050808">
    <property type="entry name" value="Phage_Integrase"/>
</dbReference>
<dbReference type="EMBL" id="WSGM01000321">
    <property type="protein sequence ID" value="KAE9723338.1"/>
    <property type="molecule type" value="Genomic_DNA"/>
</dbReference>
<dbReference type="PANTHER" id="PTHR30629:SF6">
    <property type="entry name" value="PROPHAGE INTEGRASE INTA-RELATED"/>
    <property type="match status" value="1"/>
</dbReference>
<dbReference type="PROSITE" id="PS51898">
    <property type="entry name" value="TYR_RECOMBINASE"/>
    <property type="match status" value="1"/>
</dbReference>
<accession>A0A6N6WPN6</accession>
<comment type="caution">
    <text evidence="5">The sequence shown here is derived from an EMBL/GenBank/DDBJ whole genome shotgun (WGS) entry which is preliminary data.</text>
</comment>
<evidence type="ECO:0000313" key="6">
    <source>
        <dbReference type="Proteomes" id="UP000437875"/>
    </source>
</evidence>
<keyword evidence="3" id="KW-0233">DNA recombination</keyword>
<dbReference type="RefSeq" id="WP_158117695.1">
    <property type="nucleotide sequence ID" value="NZ_WSGM01000321.1"/>
</dbReference>
<evidence type="ECO:0000256" key="3">
    <source>
        <dbReference type="ARBA" id="ARBA00023172"/>
    </source>
</evidence>
<dbReference type="SUPFAM" id="SSF56349">
    <property type="entry name" value="DNA breaking-rejoining enzymes"/>
    <property type="match status" value="1"/>
</dbReference>